<dbReference type="PANTHER" id="PTHR30619">
    <property type="entry name" value="DNA INTERNALIZATION/COMPETENCE PROTEIN COMEC/REC2"/>
    <property type="match status" value="1"/>
</dbReference>
<dbReference type="SUPFAM" id="SSF56281">
    <property type="entry name" value="Metallo-hydrolase/oxidoreductase"/>
    <property type="match status" value="1"/>
</dbReference>
<dbReference type="InterPro" id="IPR035681">
    <property type="entry name" value="ComA-like_MBL"/>
</dbReference>
<feature type="transmembrane region" description="Helical" evidence="1">
    <location>
        <begin position="296"/>
        <end position="320"/>
    </location>
</feature>
<dbReference type="Gene3D" id="3.60.15.10">
    <property type="entry name" value="Ribonuclease Z/Hydroxyacylglutathione hydrolase-like"/>
    <property type="match status" value="2"/>
</dbReference>
<feature type="transmembrane region" description="Helical" evidence="1">
    <location>
        <begin position="213"/>
        <end position="234"/>
    </location>
</feature>
<dbReference type="EMBL" id="JANGCH010000004">
    <property type="protein sequence ID" value="MCQ5121543.1"/>
    <property type="molecule type" value="Genomic_DNA"/>
</dbReference>
<feature type="transmembrane region" description="Helical" evidence="1">
    <location>
        <begin position="183"/>
        <end position="201"/>
    </location>
</feature>
<dbReference type="InterPro" id="IPR036866">
    <property type="entry name" value="RibonucZ/Hydroxyglut_hydro"/>
</dbReference>
<evidence type="ECO:0000313" key="3">
    <source>
        <dbReference type="EMBL" id="MCQ5121543.1"/>
    </source>
</evidence>
<keyword evidence="1" id="KW-0812">Transmembrane</keyword>
<comment type="caution">
    <text evidence="3">The sequence shown here is derived from an EMBL/GenBank/DDBJ whole genome shotgun (WGS) entry which is preliminary data.</text>
</comment>
<dbReference type="PANTHER" id="PTHR30619:SF7">
    <property type="entry name" value="BETA-LACTAMASE DOMAIN PROTEIN"/>
    <property type="match status" value="1"/>
</dbReference>
<dbReference type="InterPro" id="IPR052159">
    <property type="entry name" value="Competence_DNA_uptake"/>
</dbReference>
<gene>
    <name evidence="3" type="ORF">NE663_04630</name>
</gene>
<proteinExistence type="predicted"/>
<feature type="domain" description="Metallo-beta-lactamase" evidence="2">
    <location>
        <begin position="425"/>
        <end position="596"/>
    </location>
</feature>
<evidence type="ECO:0000313" key="4">
    <source>
        <dbReference type="Proteomes" id="UP001524435"/>
    </source>
</evidence>
<feature type="transmembrane region" description="Helical" evidence="1">
    <location>
        <begin position="327"/>
        <end position="350"/>
    </location>
</feature>
<evidence type="ECO:0000256" key="1">
    <source>
        <dbReference type="SAM" id="Phobius"/>
    </source>
</evidence>
<keyword evidence="4" id="KW-1185">Reference proteome</keyword>
<dbReference type="Pfam" id="PF00753">
    <property type="entry name" value="Lactamase_B"/>
    <property type="match status" value="1"/>
</dbReference>
<dbReference type="Proteomes" id="UP001524435">
    <property type="component" value="Unassembled WGS sequence"/>
</dbReference>
<dbReference type="CDD" id="cd07731">
    <property type="entry name" value="ComA-like_MBL-fold"/>
    <property type="match status" value="1"/>
</dbReference>
<keyword evidence="1" id="KW-1133">Transmembrane helix</keyword>
<dbReference type="RefSeq" id="WP_102266371.1">
    <property type="nucleotide sequence ID" value="NZ_CANTYB010000020.1"/>
</dbReference>
<feature type="transmembrane region" description="Helical" evidence="1">
    <location>
        <begin position="7"/>
        <end position="36"/>
    </location>
</feature>
<sequence>MPVKGELLLYVLSGMAICYLSSAFAKMIAVIALLIWYAYFHAHSTICFLLFLIGVCFWIQPSAVQKMKDVVQVVAVHADYAIVSDGKTQGIAYGLDDVNYDEVLRLTGTWKPIVSLQNFYGFSFAKWCNRRGIYEQWQGTYEKIAAKDTLRSRLYAHVQKLPKNARSYVSGFLFGALKRSDDLAYLMQAGGFHVSALFLFLRRFIARFSVKHARFLAYLLGFLLVSITKESAAIQRVLVFEFVACLPIENQKDRFAFAVLLSVLLFPYLLYEYGFLLACSIRMIFLFVQGRWKQRIMLWAVLIAFQLFAFYECSLLQLLLFPLYRRIFAFAYLFAWGIVFFPLLGGLAGAMEVVLKWVLSWPNDLLSLSGKPSFLWLLLWGRTIAYLIKHTEKKSMIKAMMLLAVFPYQAYLHPFGEVMMIDVGQGDCFLFTLPFHQGTMLIDVAGSLYKNIPEQTLQPILKAKGIDVIDIVVVTHDDYDHSGGLQELKEIVRVKQVIDAYQPTVALGKQLWYMPMDTSAYDNENDRSLLLYGQLGKHRYLFMGDAGIAVEEELMRRYPQLDCDVLKLGHHGSHTGTSSLFLQQVNPQMALISAGRNNRYGHPHEEVLSRLQSYAIYYQNTAEKGALRIYYTPWFSFFVNSAHEFGFLK</sequence>
<evidence type="ECO:0000259" key="2">
    <source>
        <dbReference type="SMART" id="SM00849"/>
    </source>
</evidence>
<protein>
    <submittedName>
        <fullName evidence="3">MBL fold metallo-hydrolase</fullName>
    </submittedName>
</protein>
<keyword evidence="1" id="KW-0472">Membrane</keyword>
<name>A0ABT1SJZ9_9FIRM</name>
<feature type="transmembrane region" description="Helical" evidence="1">
    <location>
        <begin position="42"/>
        <end position="59"/>
    </location>
</feature>
<dbReference type="SMART" id="SM00849">
    <property type="entry name" value="Lactamase_B"/>
    <property type="match status" value="1"/>
</dbReference>
<feature type="transmembrane region" description="Helical" evidence="1">
    <location>
        <begin position="255"/>
        <end position="276"/>
    </location>
</feature>
<accession>A0ABT1SJZ9</accession>
<dbReference type="InterPro" id="IPR001279">
    <property type="entry name" value="Metallo-B-lactamas"/>
</dbReference>
<reference evidence="3 4" key="1">
    <citation type="submission" date="2022-06" db="EMBL/GenBank/DDBJ databases">
        <title>Isolation of gut microbiota from human fecal samples.</title>
        <authorList>
            <person name="Pamer E.G."/>
            <person name="Barat B."/>
            <person name="Waligurski E."/>
            <person name="Medina S."/>
            <person name="Paddock L."/>
            <person name="Mostad J."/>
        </authorList>
    </citation>
    <scope>NUCLEOTIDE SEQUENCE [LARGE SCALE GENOMIC DNA]</scope>
    <source>
        <strain evidence="3 4">DFI.6.1</strain>
    </source>
</reference>
<organism evidence="3 4">
    <name type="scientific">Massilicoli timonensis</name>
    <dbReference type="NCBI Taxonomy" id="2015901"/>
    <lineage>
        <taxon>Bacteria</taxon>
        <taxon>Bacillati</taxon>
        <taxon>Bacillota</taxon>
        <taxon>Erysipelotrichia</taxon>
        <taxon>Erysipelotrichales</taxon>
        <taxon>Erysipelotrichaceae</taxon>
        <taxon>Massilicoli</taxon>
    </lineage>
</organism>